<dbReference type="InterPro" id="IPR003661">
    <property type="entry name" value="HisK_dim/P_dom"/>
</dbReference>
<dbReference type="GO" id="GO:0000155">
    <property type="term" value="F:phosphorelay sensor kinase activity"/>
    <property type="evidence" value="ECO:0007669"/>
    <property type="project" value="InterPro"/>
</dbReference>
<dbReference type="RefSeq" id="WP_163249235.1">
    <property type="nucleotide sequence ID" value="NZ_SXDP01000005.1"/>
</dbReference>
<keyword evidence="9" id="KW-0175">Coiled coil</keyword>
<dbReference type="InterPro" id="IPR050736">
    <property type="entry name" value="Sensor_HK_Regulatory"/>
</dbReference>
<dbReference type="PANTHER" id="PTHR43711:SF26">
    <property type="entry name" value="SENSOR HISTIDINE KINASE RCSC"/>
    <property type="match status" value="1"/>
</dbReference>
<dbReference type="CDD" id="cd00082">
    <property type="entry name" value="HisKA"/>
    <property type="match status" value="1"/>
</dbReference>
<evidence type="ECO:0000256" key="1">
    <source>
        <dbReference type="ARBA" id="ARBA00000085"/>
    </source>
</evidence>
<dbReference type="FunFam" id="3.30.565.10:FF:000037">
    <property type="entry name" value="Hybrid sensor histidine kinase/response regulator"/>
    <property type="match status" value="1"/>
</dbReference>
<keyword evidence="5" id="KW-0547">Nucleotide-binding</keyword>
<dbReference type="InterPro" id="IPR036097">
    <property type="entry name" value="HisK_dim/P_sf"/>
</dbReference>
<keyword evidence="6 13" id="KW-0418">Kinase</keyword>
<evidence type="ECO:0000313" key="14">
    <source>
        <dbReference type="Proteomes" id="UP000473885"/>
    </source>
</evidence>
<dbReference type="PANTHER" id="PTHR43711">
    <property type="entry name" value="TWO-COMPONENT HISTIDINE KINASE"/>
    <property type="match status" value="1"/>
</dbReference>
<dbReference type="Gene3D" id="3.30.565.10">
    <property type="entry name" value="Histidine kinase-like ATPase, C-terminal domain"/>
    <property type="match status" value="1"/>
</dbReference>
<dbReference type="InterPro" id="IPR005467">
    <property type="entry name" value="His_kinase_dom"/>
</dbReference>
<gene>
    <name evidence="13" type="ORF">FDF74_07935</name>
</gene>
<proteinExistence type="predicted"/>
<feature type="domain" description="PAS" evidence="12">
    <location>
        <begin position="216"/>
        <end position="286"/>
    </location>
</feature>
<feature type="domain" description="Histidine kinase" evidence="11">
    <location>
        <begin position="364"/>
        <end position="586"/>
    </location>
</feature>
<evidence type="ECO:0000256" key="9">
    <source>
        <dbReference type="SAM" id="Coils"/>
    </source>
</evidence>
<evidence type="ECO:0000256" key="7">
    <source>
        <dbReference type="ARBA" id="ARBA00022840"/>
    </source>
</evidence>
<reference evidence="13 14" key="1">
    <citation type="submission" date="2019-04" db="EMBL/GenBank/DDBJ databases">
        <title>Genome sequencing of Clostridium botulinum Groups I-IV and Clostridium butyricum.</title>
        <authorList>
            <person name="Brunt J."/>
            <person name="Van Vliet A.H.M."/>
            <person name="Stringer S.C."/>
            <person name="Carter A.T."/>
            <person name="Peck M.W."/>
        </authorList>
    </citation>
    <scope>NUCLEOTIDE SEQUENCE [LARGE SCALE GENOMIC DNA]</scope>
    <source>
        <strain evidence="13 14">IFR 18/094</strain>
    </source>
</reference>
<feature type="transmembrane region" description="Helical" evidence="10">
    <location>
        <begin position="130"/>
        <end position="153"/>
    </location>
</feature>
<dbReference type="Gene3D" id="3.30.450.20">
    <property type="entry name" value="PAS domain"/>
    <property type="match status" value="1"/>
</dbReference>
<feature type="transmembrane region" description="Helical" evidence="10">
    <location>
        <begin position="15"/>
        <end position="36"/>
    </location>
</feature>
<feature type="coiled-coil region" evidence="9">
    <location>
        <begin position="178"/>
        <end position="205"/>
    </location>
</feature>
<keyword evidence="10" id="KW-1133">Transmembrane helix</keyword>
<dbReference type="AlphaFoldDB" id="A0A6M0RBH2"/>
<evidence type="ECO:0000259" key="12">
    <source>
        <dbReference type="PROSITE" id="PS50112"/>
    </source>
</evidence>
<evidence type="ECO:0000256" key="6">
    <source>
        <dbReference type="ARBA" id="ARBA00022777"/>
    </source>
</evidence>
<dbReference type="NCBIfam" id="TIGR00229">
    <property type="entry name" value="sensory_box"/>
    <property type="match status" value="1"/>
</dbReference>
<evidence type="ECO:0000313" key="13">
    <source>
        <dbReference type="EMBL" id="NEZ47137.1"/>
    </source>
</evidence>
<dbReference type="InterPro" id="IPR036890">
    <property type="entry name" value="HATPase_C_sf"/>
</dbReference>
<dbReference type="PROSITE" id="PS50109">
    <property type="entry name" value="HIS_KIN"/>
    <property type="match status" value="1"/>
</dbReference>
<feature type="transmembrane region" description="Helical" evidence="10">
    <location>
        <begin position="90"/>
        <end position="118"/>
    </location>
</feature>
<dbReference type="Gene3D" id="1.10.287.130">
    <property type="match status" value="1"/>
</dbReference>
<dbReference type="GO" id="GO:0005524">
    <property type="term" value="F:ATP binding"/>
    <property type="evidence" value="ECO:0007669"/>
    <property type="project" value="UniProtKB-KW"/>
</dbReference>
<keyword evidence="10" id="KW-0812">Transmembrane</keyword>
<dbReference type="CDD" id="cd16922">
    <property type="entry name" value="HATPase_EvgS-ArcB-TorS-like"/>
    <property type="match status" value="1"/>
</dbReference>
<protein>
    <recommendedName>
        <fullName evidence="2">histidine kinase</fullName>
        <ecNumber evidence="2">2.7.13.3</ecNumber>
    </recommendedName>
</protein>
<keyword evidence="14" id="KW-1185">Reference proteome</keyword>
<evidence type="ECO:0000256" key="4">
    <source>
        <dbReference type="ARBA" id="ARBA00022679"/>
    </source>
</evidence>
<evidence type="ECO:0000259" key="11">
    <source>
        <dbReference type="PROSITE" id="PS50109"/>
    </source>
</evidence>
<evidence type="ECO:0000256" key="5">
    <source>
        <dbReference type="ARBA" id="ARBA00022741"/>
    </source>
</evidence>
<dbReference type="Proteomes" id="UP000473885">
    <property type="component" value="Unassembled WGS sequence"/>
</dbReference>
<dbReference type="InterPro" id="IPR000014">
    <property type="entry name" value="PAS"/>
</dbReference>
<dbReference type="EC" id="2.7.13.3" evidence="2"/>
<accession>A0A6M0RBH2</accession>
<dbReference type="Pfam" id="PF00512">
    <property type="entry name" value="HisKA"/>
    <property type="match status" value="1"/>
</dbReference>
<sequence length="621" mass="71794">MKQYINKLENDINDIISSVRLCSLFFCSIVVYNILYSRNILSCIKLGLNVRTLSVLVVVTILIYFLWISYSVKICKNRYNKKIQIIDNTVFIVIFSILIIFSGDCNSQYKFLFLFVIITSTIQSGMRQGMIVSIISSVIILSIDLIFGCNIGVNEQFENDLIMVGVFILTAWPLGYYVKIGQQNLDEKERKLKLLTDELSEKDKERRYIEEILLKNEECYNLLIENSRDAILIHRQNKLIFANEGAGKLLGVEKIDELGHKSVLDFVPKDKKNIMRKKLNDIYTNRSTLIHFEQEIINAKEESILTRSTSTYFIYEGKPTILTILSDITSEKKVEILKRDVEKNIELLNESRAFNKLITEFLANISHELKTPLNVIFSAVQLLDSYDVNDINKFLEKKHKYLDMMRQNCYRLMRLINNLLDISKLDAGFLKLNKKNYNSISFIEDVTLSVAPYVERQGLNLIFDTDVEEKIMCFDGDKMERIILNLLSNAIKFTNPGGDIYVNIKDAEDNIIISVKDTGMGIPEKKIGKIFERFSQVDKTFNRNREGSGIGLYIVKSFVEMHDGSISVTSKVNEGTKFTINIPVKKIENNNYIEEYDYKTYIESVNIEFSDIYLNHNLKKN</sequence>
<keyword evidence="3" id="KW-0597">Phosphoprotein</keyword>
<evidence type="ECO:0000256" key="2">
    <source>
        <dbReference type="ARBA" id="ARBA00012438"/>
    </source>
</evidence>
<feature type="transmembrane region" description="Helical" evidence="10">
    <location>
        <begin position="159"/>
        <end position="178"/>
    </location>
</feature>
<dbReference type="SUPFAM" id="SSF55785">
    <property type="entry name" value="PYP-like sensor domain (PAS domain)"/>
    <property type="match status" value="1"/>
</dbReference>
<dbReference type="SMART" id="SM00388">
    <property type="entry name" value="HisKA"/>
    <property type="match status" value="1"/>
</dbReference>
<dbReference type="EMBL" id="SXDP01000005">
    <property type="protein sequence ID" value="NEZ47137.1"/>
    <property type="molecule type" value="Genomic_DNA"/>
</dbReference>
<name>A0A6M0RBH2_9CLOT</name>
<dbReference type="SMART" id="SM00387">
    <property type="entry name" value="HATPase_c"/>
    <property type="match status" value="1"/>
</dbReference>
<comment type="catalytic activity">
    <reaction evidence="1">
        <text>ATP + protein L-histidine = ADP + protein N-phospho-L-histidine.</text>
        <dbReference type="EC" id="2.7.13.3"/>
    </reaction>
</comment>
<keyword evidence="8" id="KW-0902">Two-component regulatory system</keyword>
<keyword evidence="7" id="KW-0067">ATP-binding</keyword>
<evidence type="ECO:0000256" key="8">
    <source>
        <dbReference type="ARBA" id="ARBA00023012"/>
    </source>
</evidence>
<keyword evidence="10" id="KW-0472">Membrane</keyword>
<keyword evidence="4" id="KW-0808">Transferase</keyword>
<dbReference type="Pfam" id="PF13188">
    <property type="entry name" value="PAS_8"/>
    <property type="match status" value="1"/>
</dbReference>
<dbReference type="Pfam" id="PF02518">
    <property type="entry name" value="HATPase_c"/>
    <property type="match status" value="1"/>
</dbReference>
<dbReference type="InterPro" id="IPR035965">
    <property type="entry name" value="PAS-like_dom_sf"/>
</dbReference>
<evidence type="ECO:0000256" key="10">
    <source>
        <dbReference type="SAM" id="Phobius"/>
    </source>
</evidence>
<comment type="caution">
    <text evidence="13">The sequence shown here is derived from an EMBL/GenBank/DDBJ whole genome shotgun (WGS) entry which is preliminary data.</text>
</comment>
<organism evidence="13 14">
    <name type="scientific">Clostridium niameyense</name>
    <dbReference type="NCBI Taxonomy" id="1622073"/>
    <lineage>
        <taxon>Bacteria</taxon>
        <taxon>Bacillati</taxon>
        <taxon>Bacillota</taxon>
        <taxon>Clostridia</taxon>
        <taxon>Eubacteriales</taxon>
        <taxon>Clostridiaceae</taxon>
        <taxon>Clostridium</taxon>
    </lineage>
</organism>
<dbReference type="SUPFAM" id="SSF55874">
    <property type="entry name" value="ATPase domain of HSP90 chaperone/DNA topoisomerase II/histidine kinase"/>
    <property type="match status" value="1"/>
</dbReference>
<feature type="transmembrane region" description="Helical" evidence="10">
    <location>
        <begin position="48"/>
        <end position="70"/>
    </location>
</feature>
<dbReference type="PRINTS" id="PR00344">
    <property type="entry name" value="BCTRLSENSOR"/>
</dbReference>
<dbReference type="InterPro" id="IPR003594">
    <property type="entry name" value="HATPase_dom"/>
</dbReference>
<dbReference type="PROSITE" id="PS50112">
    <property type="entry name" value="PAS"/>
    <property type="match status" value="1"/>
</dbReference>
<dbReference type="SUPFAM" id="SSF47384">
    <property type="entry name" value="Homodimeric domain of signal transducing histidine kinase"/>
    <property type="match status" value="1"/>
</dbReference>
<dbReference type="InterPro" id="IPR004358">
    <property type="entry name" value="Sig_transdc_His_kin-like_C"/>
</dbReference>
<evidence type="ECO:0000256" key="3">
    <source>
        <dbReference type="ARBA" id="ARBA00022553"/>
    </source>
</evidence>